<dbReference type="RefSeq" id="WP_066046143.1">
    <property type="nucleotide sequence ID" value="NZ_CP018093.1"/>
</dbReference>
<protein>
    <submittedName>
        <fullName evidence="2">Uncharacterized protein</fullName>
    </submittedName>
</protein>
<keyword evidence="3" id="KW-1185">Reference proteome</keyword>
<proteinExistence type="predicted"/>
<feature type="chain" id="PRO_5042254674" evidence="1">
    <location>
        <begin position="26"/>
        <end position="65"/>
    </location>
</feature>
<evidence type="ECO:0000313" key="3">
    <source>
        <dbReference type="Proteomes" id="UP000182459"/>
    </source>
</evidence>
<evidence type="ECO:0000256" key="1">
    <source>
        <dbReference type="SAM" id="SignalP"/>
    </source>
</evidence>
<sequence>MKKKIIVFMAVLMSILLFNSGYSINDTENLLYLQAYFNNRNVEKVDDYHQEMTRYSANLRINDHK</sequence>
<dbReference type="AlphaFoldDB" id="A0AAC9J5J2"/>
<keyword evidence="1" id="KW-0732">Signal</keyword>
<accession>A0AAC9J5J2</accession>
<dbReference type="EMBL" id="CP018093">
    <property type="protein sequence ID" value="APD50734.1"/>
    <property type="molecule type" value="Genomic_DNA"/>
</dbReference>
<name>A0AAC9J5J2_9GAMM</name>
<reference evidence="2 3" key="1">
    <citation type="submission" date="2016-11" db="EMBL/GenBank/DDBJ databases">
        <authorList>
            <person name="Hagglund E."/>
            <person name="Bystrom M."/>
            <person name="Naslund J."/>
            <person name="Stenberg P."/>
            <person name="Sjodin A."/>
        </authorList>
    </citation>
    <scope>NUCLEOTIDE SEQUENCE [LARGE SCALE GENOMIC DNA]</scope>
    <source>
        <strain evidence="2 3">CCUG 58020</strain>
    </source>
</reference>
<organism evidence="2 3">
    <name type="scientific">Francisella hispaniensis FSC454</name>
    <dbReference type="NCBI Taxonomy" id="1088883"/>
    <lineage>
        <taxon>Bacteria</taxon>
        <taxon>Pseudomonadati</taxon>
        <taxon>Pseudomonadota</taxon>
        <taxon>Gammaproteobacteria</taxon>
        <taxon>Thiotrichales</taxon>
        <taxon>Francisellaceae</taxon>
        <taxon>Francisella</taxon>
    </lineage>
</organism>
<gene>
    <name evidence="2" type="ORF">FSC454_06240</name>
</gene>
<dbReference type="KEGG" id="fhi:FSC454_06240"/>
<dbReference type="Proteomes" id="UP000182459">
    <property type="component" value="Chromosome"/>
</dbReference>
<evidence type="ECO:0000313" key="2">
    <source>
        <dbReference type="EMBL" id="APD50734.1"/>
    </source>
</evidence>
<feature type="signal peptide" evidence="1">
    <location>
        <begin position="1"/>
        <end position="25"/>
    </location>
</feature>